<feature type="signal peptide" evidence="3">
    <location>
        <begin position="1"/>
        <end position="18"/>
    </location>
</feature>
<evidence type="ECO:0000256" key="1">
    <source>
        <dbReference type="SAM" id="Coils"/>
    </source>
</evidence>
<comment type="caution">
    <text evidence="4">The sequence shown here is derived from an EMBL/GenBank/DDBJ whole genome shotgun (WGS) entry which is preliminary data.</text>
</comment>
<feature type="coiled-coil region" evidence="1">
    <location>
        <begin position="554"/>
        <end position="614"/>
    </location>
</feature>
<dbReference type="EMBL" id="NBAX01000006">
    <property type="protein sequence ID" value="PNP94099.1"/>
    <property type="molecule type" value="Genomic_DNA"/>
</dbReference>
<accession>A0A2K0XHU2</accession>
<organism evidence="4 5">
    <name type="scientific">Hoylesella timonensis</name>
    <dbReference type="NCBI Taxonomy" id="386414"/>
    <lineage>
        <taxon>Bacteria</taxon>
        <taxon>Pseudomonadati</taxon>
        <taxon>Bacteroidota</taxon>
        <taxon>Bacteroidia</taxon>
        <taxon>Bacteroidales</taxon>
        <taxon>Prevotellaceae</taxon>
        <taxon>Hoylesella</taxon>
    </lineage>
</organism>
<keyword evidence="3" id="KW-0732">Signal</keyword>
<dbReference type="AlphaFoldDB" id="A0A2K0XHU2"/>
<name>A0A2K0XHU2_9BACT</name>
<evidence type="ECO:0000313" key="5">
    <source>
        <dbReference type="Proteomes" id="UP000236634"/>
    </source>
</evidence>
<keyword evidence="1" id="KW-0175">Coiled coil</keyword>
<feature type="compositionally biased region" description="Polar residues" evidence="2">
    <location>
        <begin position="879"/>
        <end position="888"/>
    </location>
</feature>
<reference evidence="4 5" key="1">
    <citation type="submission" date="2017-03" db="EMBL/GenBank/DDBJ databases">
        <authorList>
            <person name="Afonso C.L."/>
            <person name="Miller P.J."/>
            <person name="Scott M.A."/>
            <person name="Spackman E."/>
            <person name="Goraichik I."/>
            <person name="Dimitrov K.M."/>
            <person name="Suarez D.L."/>
            <person name="Swayne D.E."/>
        </authorList>
    </citation>
    <scope>NUCLEOTIDE SEQUENCE [LARGE SCALE GENOMIC DNA]</scope>
    <source>
        <strain evidence="4 5">DNF00076</strain>
    </source>
</reference>
<dbReference type="RefSeq" id="WP_103003521.1">
    <property type="nucleotide sequence ID" value="NZ_NBAX01000006.1"/>
</dbReference>
<protein>
    <recommendedName>
        <fullName evidence="6">DUF1090 domain-containing protein</fullName>
    </recommendedName>
</protein>
<gene>
    <name evidence="4" type="ORF">BFS16_07960</name>
</gene>
<feature type="chain" id="PRO_5014433702" description="DUF1090 domain-containing protein" evidence="3">
    <location>
        <begin position="19"/>
        <end position="888"/>
    </location>
</feature>
<evidence type="ECO:0000256" key="3">
    <source>
        <dbReference type="SAM" id="SignalP"/>
    </source>
</evidence>
<evidence type="ECO:0000256" key="2">
    <source>
        <dbReference type="SAM" id="MobiDB-lite"/>
    </source>
</evidence>
<proteinExistence type="predicted"/>
<feature type="region of interest" description="Disordered" evidence="2">
    <location>
        <begin position="867"/>
        <end position="888"/>
    </location>
</feature>
<evidence type="ECO:0000313" key="4">
    <source>
        <dbReference type="EMBL" id="PNP94099.1"/>
    </source>
</evidence>
<dbReference type="Proteomes" id="UP000236634">
    <property type="component" value="Unassembled WGS sequence"/>
</dbReference>
<evidence type="ECO:0008006" key="6">
    <source>
        <dbReference type="Google" id="ProtNLM"/>
    </source>
</evidence>
<sequence>MRRIIAIILLILSVTAMSAQSYHAVNIDEGTVAAMTAAYAIESETEHLTVSDVDSILGHYTKASLSTAGIYLSKLKDRNAMRDAGLFSSDENYYYQRILYLVKDGIMPKLIVVAVKMVKQPDNALYWGPYLFKTTQNVEQLCKQFELVVTNGKLSFKDVVFLVINEKLRKIFDVSQLGNVNWKDLLEKIGDFDIKAAKENIKKDISNIGEVLATAGKDAVNGNLKDFSAIGKIFKSKPSEIYQLYKTFRSKYESIRNAGNVKEILMSVIQSTDADAVSRLFQIDDYNISGYISNYVKELKGQHYRQRWYIYSEDSGNKILAEYKPSHPRNTNDNSAWTGWKYKENFERKTTPSFPTLSPQEYNELKRQAEMSTGWNAARKSQYEHQHPGHTITIDYAMDSYSYIRDKDGNMWKSSAHWRGMHWTVNMTVRESWSSKQEVYSEVFDSESMDENTFKKRMDNQLKYYNSLESDKEPSQQVVYKLGYDAPKYYTMADENKMKGCNSAVFSASCADGSTLAEGSFNWKENGNQGKHLEDPKSKNFAMVASPKSGNDDIKMLQKKKLEYQADIKNINEQIRSMDREMRALIEQIKQAKMANDENKVSELRSRYETISKNQAASKRQLSQIQSYLGKINTAISEYYKDLTEDNGDPYRIPANMRELEGLYKLSWQDDGEWTNGDNKYIFVRHAYCAQVKSEVTYTATLTLSQPPSYLIPWFGWNLIRIHRAILSVDYKLSASFSSENIIETMKLDVNLSEKERAAKVNERQKQLMEDMPDCSISVRYNYAKNLANEEDPDAIHLLWASDRLDVARNVEYQLSLIYSQLVLLEKVMNDRQTIKDFLTNHIFNPITRKSRGTIAEYALQRWNDASDKAKKTSASTSLQNNTTTSEN</sequence>